<gene>
    <name evidence="3" type="ORF">GCM10011333_09920</name>
</gene>
<dbReference type="Proteomes" id="UP000616114">
    <property type="component" value="Unassembled WGS sequence"/>
</dbReference>
<reference evidence="3" key="2">
    <citation type="submission" date="2020-09" db="EMBL/GenBank/DDBJ databases">
        <authorList>
            <person name="Sun Q."/>
            <person name="Zhou Y."/>
        </authorList>
    </citation>
    <scope>NUCLEOTIDE SEQUENCE</scope>
    <source>
        <strain evidence="3">CGMCC 1.12785</strain>
    </source>
</reference>
<protein>
    <recommendedName>
        <fullName evidence="2">EAL domain-containing protein</fullName>
    </recommendedName>
</protein>
<sequence>MDSVVAAEELERVIRSGLLSSVFEPVMDLRANARIGYRVLPAAEESAFADAAQVRAALEVSPIIGDLDASLRFFALQHAAGSAIGDEATLFLQSEPESFVTLEERDRAGRTILVINARKLADSPAMVLRNIRQARSLGWEIGMSQVGGTLASCAMLPMINPCVVVLDEDLLDSDDAEHLAEVAQLVKAHAERTGAVVLCSGVDTDEHEKTIRALGVDLACGARYGEPTREPHELPAPHADPFSSHTSRNIPLQVTPFTIASALDTDPLEMDPPMLRAMLSALERRAQGAGASTMLLASISDSGDVPLNAARYSELAQLLGLVAVVTGEGPVSVPAVRSGPLDASDPLRDETNVVVLGPDWAGMVAAKRSHRSTEEETLYEVFVTADRYAVIDAARSVVSRIPAIHVS</sequence>
<feature type="region of interest" description="Disordered" evidence="1">
    <location>
        <begin position="227"/>
        <end position="247"/>
    </location>
</feature>
<evidence type="ECO:0000313" key="3">
    <source>
        <dbReference type="EMBL" id="GGA08961.1"/>
    </source>
</evidence>
<dbReference type="SUPFAM" id="SSF141868">
    <property type="entry name" value="EAL domain-like"/>
    <property type="match status" value="1"/>
</dbReference>
<name>A0A8J2TWR3_9MICO</name>
<comment type="caution">
    <text evidence="3">The sequence shown here is derived from an EMBL/GenBank/DDBJ whole genome shotgun (WGS) entry which is preliminary data.</text>
</comment>
<feature type="domain" description="EAL" evidence="2">
    <location>
        <begin position="1"/>
        <end position="241"/>
    </location>
</feature>
<dbReference type="InterPro" id="IPR001633">
    <property type="entry name" value="EAL_dom"/>
</dbReference>
<accession>A0A8J2TWR3</accession>
<proteinExistence type="predicted"/>
<evidence type="ECO:0000259" key="2">
    <source>
        <dbReference type="PROSITE" id="PS50883"/>
    </source>
</evidence>
<dbReference type="InterPro" id="IPR035919">
    <property type="entry name" value="EAL_sf"/>
</dbReference>
<dbReference type="RefSeq" id="WP_188549818.1">
    <property type="nucleotide sequence ID" value="NZ_BMFY01000003.1"/>
</dbReference>
<evidence type="ECO:0000256" key="1">
    <source>
        <dbReference type="SAM" id="MobiDB-lite"/>
    </source>
</evidence>
<dbReference type="Pfam" id="PF10069">
    <property type="entry name" value="DICT"/>
    <property type="match status" value="1"/>
</dbReference>
<dbReference type="AlphaFoldDB" id="A0A8J2TWR3"/>
<dbReference type="PROSITE" id="PS50883">
    <property type="entry name" value="EAL"/>
    <property type="match status" value="1"/>
</dbReference>
<dbReference type="EMBL" id="BMFY01000003">
    <property type="protein sequence ID" value="GGA08961.1"/>
    <property type="molecule type" value="Genomic_DNA"/>
</dbReference>
<keyword evidence="4" id="KW-1185">Reference proteome</keyword>
<reference evidence="3" key="1">
    <citation type="journal article" date="2014" name="Int. J. Syst. Evol. Microbiol.">
        <title>Complete genome sequence of Corynebacterium casei LMG S-19264T (=DSM 44701T), isolated from a smear-ripened cheese.</title>
        <authorList>
            <consortium name="US DOE Joint Genome Institute (JGI-PGF)"/>
            <person name="Walter F."/>
            <person name="Albersmeier A."/>
            <person name="Kalinowski J."/>
            <person name="Ruckert C."/>
        </authorList>
    </citation>
    <scope>NUCLEOTIDE SEQUENCE</scope>
    <source>
        <strain evidence="3">CGMCC 1.12785</strain>
    </source>
</reference>
<evidence type="ECO:0000313" key="4">
    <source>
        <dbReference type="Proteomes" id="UP000616114"/>
    </source>
</evidence>
<dbReference type="Pfam" id="PF00563">
    <property type="entry name" value="EAL"/>
    <property type="match status" value="1"/>
</dbReference>
<dbReference type="Gene3D" id="3.20.20.450">
    <property type="entry name" value="EAL domain"/>
    <property type="match status" value="1"/>
</dbReference>
<organism evidence="3 4">
    <name type="scientific">Sediminivirga luteola</name>
    <dbReference type="NCBI Taxonomy" id="1774748"/>
    <lineage>
        <taxon>Bacteria</taxon>
        <taxon>Bacillati</taxon>
        <taxon>Actinomycetota</taxon>
        <taxon>Actinomycetes</taxon>
        <taxon>Micrococcales</taxon>
        <taxon>Brevibacteriaceae</taxon>
        <taxon>Sediminivirga</taxon>
    </lineage>
</organism>
<dbReference type="InterPro" id="IPR019278">
    <property type="entry name" value="DICT_dom"/>
</dbReference>